<accession>A0A0H2S2G4</accession>
<keyword evidence="2" id="KW-1185">Reference proteome</keyword>
<evidence type="ECO:0000313" key="1">
    <source>
        <dbReference type="EMBL" id="KLO15943.1"/>
    </source>
</evidence>
<dbReference type="EMBL" id="KQ085922">
    <property type="protein sequence ID" value="KLO15943.1"/>
    <property type="molecule type" value="Genomic_DNA"/>
</dbReference>
<organism evidence="1 2">
    <name type="scientific">Schizopora paradoxa</name>
    <dbReference type="NCBI Taxonomy" id="27342"/>
    <lineage>
        <taxon>Eukaryota</taxon>
        <taxon>Fungi</taxon>
        <taxon>Dikarya</taxon>
        <taxon>Basidiomycota</taxon>
        <taxon>Agaricomycotina</taxon>
        <taxon>Agaricomycetes</taxon>
        <taxon>Hymenochaetales</taxon>
        <taxon>Schizoporaceae</taxon>
        <taxon>Schizopora</taxon>
    </lineage>
</organism>
<dbReference type="InParanoid" id="A0A0H2S2G4"/>
<sequence>MNAWLFVRVRREISTTSARRTALASRNNRREITFHSTCTNGKSTLKYAGARITISVRTVAKQMKRNFKEP</sequence>
<name>A0A0H2S2G4_9AGAM</name>
<gene>
    <name evidence="1" type="ORF">SCHPADRAFT_235275</name>
</gene>
<dbReference type="Proteomes" id="UP000053477">
    <property type="component" value="Unassembled WGS sequence"/>
</dbReference>
<dbReference type="AlphaFoldDB" id="A0A0H2S2G4"/>
<proteinExistence type="predicted"/>
<evidence type="ECO:0000313" key="2">
    <source>
        <dbReference type="Proteomes" id="UP000053477"/>
    </source>
</evidence>
<reference evidence="1 2" key="1">
    <citation type="submission" date="2015-04" db="EMBL/GenBank/DDBJ databases">
        <title>Complete genome sequence of Schizopora paradoxa KUC8140, a cosmopolitan wood degrader in East Asia.</title>
        <authorList>
            <consortium name="DOE Joint Genome Institute"/>
            <person name="Min B."/>
            <person name="Park H."/>
            <person name="Jang Y."/>
            <person name="Kim J.-J."/>
            <person name="Kim K.H."/>
            <person name="Pangilinan J."/>
            <person name="Lipzen A."/>
            <person name="Riley R."/>
            <person name="Grigoriev I.V."/>
            <person name="Spatafora J.W."/>
            <person name="Choi I.-G."/>
        </authorList>
    </citation>
    <scope>NUCLEOTIDE SEQUENCE [LARGE SCALE GENOMIC DNA]</scope>
    <source>
        <strain evidence="1 2">KUC8140</strain>
    </source>
</reference>
<protein>
    <submittedName>
        <fullName evidence="1">Uncharacterized protein</fullName>
    </submittedName>
</protein>